<comment type="caution">
    <text evidence="1">The sequence shown here is derived from an EMBL/GenBank/DDBJ whole genome shotgun (WGS) entry which is preliminary data.</text>
</comment>
<protein>
    <recommendedName>
        <fullName evidence="3">Lipoprotein</fullName>
    </recommendedName>
</protein>
<sequence>MLKYLMIPLCAGLVACGDLPQTSDRAPREIGQTETGKPVYQFRLTRSNALGITPVSSGAIAARALEICPTGYREIGRTGEVTRRISGVIYTDVDVTIICA</sequence>
<accession>A0A927HFK5</accession>
<proteinExistence type="predicted"/>
<evidence type="ECO:0000313" key="2">
    <source>
        <dbReference type="Proteomes" id="UP000635142"/>
    </source>
</evidence>
<evidence type="ECO:0008006" key="3">
    <source>
        <dbReference type="Google" id="ProtNLM"/>
    </source>
</evidence>
<reference evidence="1" key="1">
    <citation type="submission" date="2020-08" db="EMBL/GenBank/DDBJ databases">
        <title>Sulfitobacter aestuariivivens sp. nov., isolated from a tidal flat.</title>
        <authorList>
            <person name="Park S."/>
            <person name="Yoon J.-H."/>
        </authorList>
    </citation>
    <scope>NUCLEOTIDE SEQUENCE</scope>
    <source>
        <strain evidence="1">TSTF-M16</strain>
    </source>
</reference>
<dbReference type="EMBL" id="JACTAG010000001">
    <property type="protein sequence ID" value="MBD3663340.1"/>
    <property type="molecule type" value="Genomic_DNA"/>
</dbReference>
<keyword evidence="2" id="KW-1185">Reference proteome</keyword>
<dbReference type="RefSeq" id="WP_191074309.1">
    <property type="nucleotide sequence ID" value="NZ_JACTAG010000001.1"/>
</dbReference>
<dbReference type="AlphaFoldDB" id="A0A927HFK5"/>
<organism evidence="1 2">
    <name type="scientific">Sulfitobacter aestuariivivens</name>
    <dbReference type="NCBI Taxonomy" id="2766981"/>
    <lineage>
        <taxon>Bacteria</taxon>
        <taxon>Pseudomonadati</taxon>
        <taxon>Pseudomonadota</taxon>
        <taxon>Alphaproteobacteria</taxon>
        <taxon>Rhodobacterales</taxon>
        <taxon>Roseobacteraceae</taxon>
        <taxon>Sulfitobacter</taxon>
    </lineage>
</organism>
<gene>
    <name evidence="1" type="ORF">H9Q16_05355</name>
</gene>
<name>A0A927HFK5_9RHOB</name>
<evidence type="ECO:0000313" key="1">
    <source>
        <dbReference type="EMBL" id="MBD3663340.1"/>
    </source>
</evidence>
<dbReference type="PROSITE" id="PS51257">
    <property type="entry name" value="PROKAR_LIPOPROTEIN"/>
    <property type="match status" value="1"/>
</dbReference>
<dbReference type="Proteomes" id="UP000635142">
    <property type="component" value="Unassembled WGS sequence"/>
</dbReference>